<gene>
    <name evidence="7" type="primary">ppa</name>
    <name evidence="8" type="ORF">US36_C0014G0014</name>
</gene>
<feature type="binding site" evidence="7">
    <location>
        <position position="55"/>
    </location>
    <ligand>
        <name>substrate</name>
    </ligand>
</feature>
<keyword evidence="4 7" id="KW-0378">Hydrolase</keyword>
<keyword evidence="5 7" id="KW-0460">Magnesium</keyword>
<dbReference type="PATRIC" id="fig|1619010.3.peg.476"/>
<dbReference type="EMBL" id="LBSR01000014">
    <property type="protein sequence ID" value="KKQ21754.1"/>
    <property type="molecule type" value="Genomic_DNA"/>
</dbReference>
<feature type="binding site" evidence="7">
    <location>
        <position position="43"/>
    </location>
    <ligand>
        <name>substrate</name>
    </ligand>
</feature>
<dbReference type="SUPFAM" id="SSF50324">
    <property type="entry name" value="Inorganic pyrophosphatase"/>
    <property type="match status" value="1"/>
</dbReference>
<comment type="cofactor">
    <cofactor evidence="1 7">
        <name>Mg(2+)</name>
        <dbReference type="ChEBI" id="CHEBI:18420"/>
    </cofactor>
</comment>
<dbReference type="GO" id="GO:0004427">
    <property type="term" value="F:inorganic diphosphate phosphatase activity"/>
    <property type="evidence" value="ECO:0007669"/>
    <property type="project" value="UniProtKB-UniRule"/>
</dbReference>
<evidence type="ECO:0000313" key="8">
    <source>
        <dbReference type="EMBL" id="KKQ21754.1"/>
    </source>
</evidence>
<evidence type="ECO:0000313" key="9">
    <source>
        <dbReference type="Proteomes" id="UP000034044"/>
    </source>
</evidence>
<feature type="binding site" evidence="7">
    <location>
        <position position="65"/>
    </location>
    <ligand>
        <name>Mg(2+)</name>
        <dbReference type="ChEBI" id="CHEBI:18420"/>
        <label>1</label>
    </ligand>
</feature>
<organism evidence="8 9">
    <name type="scientific">Candidatus Wolfebacteria bacterium GW2011_GWC1_37_10</name>
    <dbReference type="NCBI Taxonomy" id="1619010"/>
    <lineage>
        <taxon>Bacteria</taxon>
        <taxon>Candidatus Wolfeibacteriota</taxon>
    </lineage>
</organism>
<keyword evidence="3 7" id="KW-0479">Metal-binding</keyword>
<dbReference type="GO" id="GO:0005737">
    <property type="term" value="C:cytoplasm"/>
    <property type="evidence" value="ECO:0007669"/>
    <property type="project" value="UniProtKB-SubCell"/>
</dbReference>
<evidence type="ECO:0000256" key="7">
    <source>
        <dbReference type="HAMAP-Rule" id="MF_00209"/>
    </source>
</evidence>
<proteinExistence type="inferred from homology"/>
<sequence length="178" mass="20124">MDISKIKIGKNAPEKFNVIIEIPKDSQNKYEIDKESGAVLLDRVLFSPMHYPADYGFIPETHCEDGDPLDAIVLGSDPLCPGCLVEARPVAVLKMKDNGEEDSKILAVQAKNPRFDNIRDIKDIESFHEHSLKEIAHFFSTYKELEGKKVEIFGWGGKKEAIEEIKKAQEMYKNLTSN</sequence>
<dbReference type="Gene3D" id="3.90.80.10">
    <property type="entry name" value="Inorganic pyrophosphatase"/>
    <property type="match status" value="1"/>
</dbReference>
<dbReference type="EC" id="3.6.1.1" evidence="7"/>
<dbReference type="CDD" id="cd00412">
    <property type="entry name" value="pyrophosphatase"/>
    <property type="match status" value="1"/>
</dbReference>
<dbReference type="InterPro" id="IPR008162">
    <property type="entry name" value="Pyrophosphatase"/>
</dbReference>
<feature type="binding site" evidence="7">
    <location>
        <position position="70"/>
    </location>
    <ligand>
        <name>Mg(2+)</name>
        <dbReference type="ChEBI" id="CHEBI:18420"/>
        <label>1</label>
    </ligand>
</feature>
<keyword evidence="2 7" id="KW-0963">Cytoplasm</keyword>
<comment type="subunit">
    <text evidence="7">Homohexamer.</text>
</comment>
<dbReference type="PROSITE" id="PS00387">
    <property type="entry name" value="PPASE"/>
    <property type="match status" value="1"/>
</dbReference>
<dbReference type="FunFam" id="3.90.80.10:FF:000003">
    <property type="entry name" value="Inorganic pyrophosphatase"/>
    <property type="match status" value="1"/>
</dbReference>
<feature type="binding site" evidence="7">
    <location>
        <position position="102"/>
    </location>
    <ligand>
        <name>Mg(2+)</name>
        <dbReference type="ChEBI" id="CHEBI:18420"/>
        <label>1</label>
    </ligand>
</feature>
<dbReference type="GO" id="GO:0000287">
    <property type="term" value="F:magnesium ion binding"/>
    <property type="evidence" value="ECO:0007669"/>
    <property type="project" value="UniProtKB-UniRule"/>
</dbReference>
<comment type="function">
    <text evidence="7">Catalyzes the hydrolysis of inorganic pyrophosphate (PPi) forming two phosphate ions.</text>
</comment>
<feature type="binding site" evidence="7">
    <location>
        <position position="70"/>
    </location>
    <ligand>
        <name>Mg(2+)</name>
        <dbReference type="ChEBI" id="CHEBI:18420"/>
        <label>2</label>
    </ligand>
</feature>
<evidence type="ECO:0000256" key="4">
    <source>
        <dbReference type="ARBA" id="ARBA00022801"/>
    </source>
</evidence>
<comment type="catalytic activity">
    <reaction evidence="6 7">
        <text>diphosphate + H2O = 2 phosphate + H(+)</text>
        <dbReference type="Rhea" id="RHEA:24576"/>
        <dbReference type="ChEBI" id="CHEBI:15377"/>
        <dbReference type="ChEBI" id="CHEBI:15378"/>
        <dbReference type="ChEBI" id="CHEBI:33019"/>
        <dbReference type="ChEBI" id="CHEBI:43474"/>
        <dbReference type="EC" id="3.6.1.1"/>
    </reaction>
</comment>
<dbReference type="InterPro" id="IPR036649">
    <property type="entry name" value="Pyrophosphatase_sf"/>
</dbReference>
<reference evidence="8 9" key="1">
    <citation type="journal article" date="2015" name="Nature">
        <title>rRNA introns, odd ribosomes, and small enigmatic genomes across a large radiation of phyla.</title>
        <authorList>
            <person name="Brown C.T."/>
            <person name="Hug L.A."/>
            <person name="Thomas B.C."/>
            <person name="Sharon I."/>
            <person name="Castelle C.J."/>
            <person name="Singh A."/>
            <person name="Wilkins M.J."/>
            <person name="Williams K.H."/>
            <person name="Banfield J.F."/>
        </authorList>
    </citation>
    <scope>NUCLEOTIDE SEQUENCE [LARGE SCALE GENOMIC DNA]</scope>
</reference>
<dbReference type="Pfam" id="PF00719">
    <property type="entry name" value="Pyrophosphatase"/>
    <property type="match status" value="1"/>
</dbReference>
<feature type="binding site" evidence="7">
    <location>
        <position position="142"/>
    </location>
    <ligand>
        <name>substrate</name>
    </ligand>
</feature>
<evidence type="ECO:0000256" key="6">
    <source>
        <dbReference type="ARBA" id="ARBA00047820"/>
    </source>
</evidence>
<evidence type="ECO:0000256" key="2">
    <source>
        <dbReference type="ARBA" id="ARBA00022490"/>
    </source>
</evidence>
<name>A0A0G0IC01_9BACT</name>
<dbReference type="HAMAP" id="MF_00209">
    <property type="entry name" value="Inorganic_PPase"/>
    <property type="match status" value="1"/>
</dbReference>
<dbReference type="PANTHER" id="PTHR10286">
    <property type="entry name" value="INORGANIC PYROPHOSPHATASE"/>
    <property type="match status" value="1"/>
</dbReference>
<accession>A0A0G0IC01</accession>
<comment type="caution">
    <text evidence="8">The sequence shown here is derived from an EMBL/GenBank/DDBJ whole genome shotgun (WGS) entry which is preliminary data.</text>
</comment>
<comment type="subcellular location">
    <subcellularLocation>
        <location evidence="7">Cytoplasm</location>
    </subcellularLocation>
</comment>
<feature type="binding site" evidence="7">
    <location>
        <position position="29"/>
    </location>
    <ligand>
        <name>substrate</name>
    </ligand>
</feature>
<evidence type="ECO:0000256" key="5">
    <source>
        <dbReference type="ARBA" id="ARBA00022842"/>
    </source>
</evidence>
<dbReference type="AlphaFoldDB" id="A0A0G0IC01"/>
<dbReference type="Proteomes" id="UP000034044">
    <property type="component" value="Unassembled WGS sequence"/>
</dbReference>
<comment type="similarity">
    <text evidence="7">Belongs to the PPase family.</text>
</comment>
<evidence type="ECO:0000256" key="1">
    <source>
        <dbReference type="ARBA" id="ARBA00001946"/>
    </source>
</evidence>
<dbReference type="GO" id="GO:0006796">
    <property type="term" value="P:phosphate-containing compound metabolic process"/>
    <property type="evidence" value="ECO:0007669"/>
    <property type="project" value="InterPro"/>
</dbReference>
<protein>
    <recommendedName>
        <fullName evidence="7">Inorganic pyrophosphatase</fullName>
        <ecNumber evidence="7">3.6.1.1</ecNumber>
    </recommendedName>
    <alternativeName>
        <fullName evidence="7">Pyrophosphate phospho-hydrolase</fullName>
        <shortName evidence="7">PPase</shortName>
    </alternativeName>
</protein>
<evidence type="ECO:0000256" key="3">
    <source>
        <dbReference type="ARBA" id="ARBA00022723"/>
    </source>
</evidence>